<dbReference type="PROSITE" id="PS51295">
    <property type="entry name" value="CRM"/>
    <property type="match status" value="1"/>
</dbReference>
<feature type="domain" description="CRM" evidence="2">
    <location>
        <begin position="2"/>
        <end position="98"/>
    </location>
</feature>
<dbReference type="PANTHER" id="PTHR40065:SF3">
    <property type="entry name" value="RNA-BINDING PROTEIN YHBY"/>
    <property type="match status" value="1"/>
</dbReference>
<dbReference type="NCBIfam" id="TIGR00253">
    <property type="entry name" value="RNA_bind_YhbY"/>
    <property type="match status" value="1"/>
</dbReference>
<gene>
    <name evidence="3" type="ORF">MNBD_GAMMA22-2989</name>
</gene>
<dbReference type="EMBL" id="UOFS01000044">
    <property type="protein sequence ID" value="VAX00564.1"/>
    <property type="molecule type" value="Genomic_DNA"/>
</dbReference>
<evidence type="ECO:0000256" key="1">
    <source>
        <dbReference type="ARBA" id="ARBA00022884"/>
    </source>
</evidence>
<dbReference type="InterPro" id="IPR001890">
    <property type="entry name" value="RNA-binding_CRM"/>
</dbReference>
<evidence type="ECO:0000259" key="2">
    <source>
        <dbReference type="PROSITE" id="PS51295"/>
    </source>
</evidence>
<accession>A0A3B1AL20</accession>
<dbReference type="Pfam" id="PF01985">
    <property type="entry name" value="CRS1_YhbY"/>
    <property type="match status" value="1"/>
</dbReference>
<evidence type="ECO:0000313" key="3">
    <source>
        <dbReference type="EMBL" id="VAX00564.1"/>
    </source>
</evidence>
<dbReference type="PANTHER" id="PTHR40065">
    <property type="entry name" value="RNA-BINDING PROTEIN YHBY"/>
    <property type="match status" value="1"/>
</dbReference>
<name>A0A3B1AL20_9ZZZZ</name>
<dbReference type="InterPro" id="IPR051925">
    <property type="entry name" value="RNA-binding_domain"/>
</dbReference>
<dbReference type="InterPro" id="IPR035920">
    <property type="entry name" value="YhbY-like_sf"/>
</dbReference>
<dbReference type="SUPFAM" id="SSF75471">
    <property type="entry name" value="YhbY-like"/>
    <property type="match status" value="1"/>
</dbReference>
<dbReference type="Gene3D" id="3.30.110.60">
    <property type="entry name" value="YhbY-like"/>
    <property type="match status" value="1"/>
</dbReference>
<dbReference type="SMART" id="SM01103">
    <property type="entry name" value="CRS1_YhbY"/>
    <property type="match status" value="1"/>
</dbReference>
<dbReference type="InterPro" id="IPR017924">
    <property type="entry name" value="RNA-binding_YhbY"/>
</dbReference>
<proteinExistence type="predicted"/>
<dbReference type="GO" id="GO:0003723">
    <property type="term" value="F:RNA binding"/>
    <property type="evidence" value="ECO:0007669"/>
    <property type="project" value="UniProtKB-KW"/>
</dbReference>
<organism evidence="3">
    <name type="scientific">hydrothermal vent metagenome</name>
    <dbReference type="NCBI Taxonomy" id="652676"/>
    <lineage>
        <taxon>unclassified sequences</taxon>
        <taxon>metagenomes</taxon>
        <taxon>ecological metagenomes</taxon>
    </lineage>
</organism>
<reference evidence="3" key="1">
    <citation type="submission" date="2018-06" db="EMBL/GenBank/DDBJ databases">
        <authorList>
            <person name="Zhirakovskaya E."/>
        </authorList>
    </citation>
    <scope>NUCLEOTIDE SEQUENCE</scope>
</reference>
<keyword evidence="1" id="KW-0694">RNA-binding</keyword>
<protein>
    <submittedName>
        <fullName evidence="3">RNA-binding protein YhbY</fullName>
    </submittedName>
</protein>
<sequence length="99" mass="11027">MSKITSKQRKFLRAKAHNLKPVVVIGAAGLTDNIHTEIDIALEHHELIKVRINSANKESRQKLINVICSKSNGIAVQTIGHILVLYKKVKDAKILLPKD</sequence>
<dbReference type="AlphaFoldDB" id="A0A3B1AL20"/>